<dbReference type="EMBL" id="GBXM01069757">
    <property type="protein sequence ID" value="JAH38820.1"/>
    <property type="molecule type" value="Transcribed_RNA"/>
</dbReference>
<sequence>MIEVCKLLLTVQCRNTDPKTDQRH</sequence>
<protein>
    <submittedName>
        <fullName evidence="1">Uncharacterized protein</fullName>
    </submittedName>
</protein>
<organism evidence="1">
    <name type="scientific">Anguilla anguilla</name>
    <name type="common">European freshwater eel</name>
    <name type="synonym">Muraena anguilla</name>
    <dbReference type="NCBI Taxonomy" id="7936"/>
    <lineage>
        <taxon>Eukaryota</taxon>
        <taxon>Metazoa</taxon>
        <taxon>Chordata</taxon>
        <taxon>Craniata</taxon>
        <taxon>Vertebrata</taxon>
        <taxon>Euteleostomi</taxon>
        <taxon>Actinopterygii</taxon>
        <taxon>Neopterygii</taxon>
        <taxon>Teleostei</taxon>
        <taxon>Anguilliformes</taxon>
        <taxon>Anguillidae</taxon>
        <taxon>Anguilla</taxon>
    </lineage>
</organism>
<evidence type="ECO:0000313" key="1">
    <source>
        <dbReference type="EMBL" id="JAH38820.1"/>
    </source>
</evidence>
<reference evidence="1" key="2">
    <citation type="journal article" date="2015" name="Fish Shellfish Immunol.">
        <title>Early steps in the European eel (Anguilla anguilla)-Vibrio vulnificus interaction in the gills: Role of the RtxA13 toxin.</title>
        <authorList>
            <person name="Callol A."/>
            <person name="Pajuelo D."/>
            <person name="Ebbesson L."/>
            <person name="Teles M."/>
            <person name="MacKenzie S."/>
            <person name="Amaro C."/>
        </authorList>
    </citation>
    <scope>NUCLEOTIDE SEQUENCE</scope>
</reference>
<accession>A0A0E9SDS3</accession>
<reference evidence="1" key="1">
    <citation type="submission" date="2014-11" db="EMBL/GenBank/DDBJ databases">
        <authorList>
            <person name="Amaro Gonzalez C."/>
        </authorList>
    </citation>
    <scope>NUCLEOTIDE SEQUENCE</scope>
</reference>
<proteinExistence type="predicted"/>
<name>A0A0E9SDS3_ANGAN</name>
<dbReference type="AlphaFoldDB" id="A0A0E9SDS3"/>